<evidence type="ECO:0000313" key="5">
    <source>
        <dbReference type="Proteomes" id="UP000061382"/>
    </source>
</evidence>
<dbReference type="OrthoDB" id="691503at2"/>
<accession>A0A0P0CTZ8</accession>
<dbReference type="Gene3D" id="2.60.40.10">
    <property type="entry name" value="Immunoglobulins"/>
    <property type="match status" value="1"/>
</dbReference>
<dbReference type="InterPro" id="IPR033427">
    <property type="entry name" value="DUF5123"/>
</dbReference>
<proteinExistence type="predicted"/>
<dbReference type="AlphaFoldDB" id="A0A0P0CTZ8"/>
<gene>
    <name evidence="4" type="ORF">DC20_15290</name>
</gene>
<dbReference type="SUPFAM" id="SSF51126">
    <property type="entry name" value="Pectin lyase-like"/>
    <property type="match status" value="1"/>
</dbReference>
<name>A0A0P0CTZ8_9BACT</name>
<dbReference type="KEGG" id="rti:DC20_15290"/>
<evidence type="ECO:0000256" key="1">
    <source>
        <dbReference type="SAM" id="SignalP"/>
    </source>
</evidence>
<keyword evidence="5" id="KW-1185">Reference proteome</keyword>
<protein>
    <recommendedName>
        <fullName evidence="6">DUF5123 domain-containing protein</fullName>
    </recommendedName>
</protein>
<evidence type="ECO:0000259" key="2">
    <source>
        <dbReference type="Pfam" id="PF16318"/>
    </source>
</evidence>
<evidence type="ECO:0000313" key="4">
    <source>
        <dbReference type="EMBL" id="ALJ00088.1"/>
    </source>
</evidence>
<feature type="domain" description="DUF5123" evidence="3">
    <location>
        <begin position="416"/>
        <end position="533"/>
    </location>
</feature>
<dbReference type="InterPro" id="IPR011050">
    <property type="entry name" value="Pectin_lyase_fold/virulence"/>
</dbReference>
<dbReference type="STRING" id="512763.DC20_15290"/>
<feature type="signal peptide" evidence="1">
    <location>
        <begin position="1"/>
        <end position="24"/>
    </location>
</feature>
<evidence type="ECO:0000259" key="3">
    <source>
        <dbReference type="Pfam" id="PF17161"/>
    </source>
</evidence>
<dbReference type="RefSeq" id="WP_062544630.1">
    <property type="nucleotide sequence ID" value="NZ_CP012643.1"/>
</dbReference>
<dbReference type="Pfam" id="PF16318">
    <property type="entry name" value="DUF4957"/>
    <property type="match status" value="1"/>
</dbReference>
<dbReference type="InterPro" id="IPR013783">
    <property type="entry name" value="Ig-like_fold"/>
</dbReference>
<dbReference type="PATRIC" id="fig|512763.3.peg.3361"/>
<evidence type="ECO:0008006" key="6">
    <source>
        <dbReference type="Google" id="ProtNLM"/>
    </source>
</evidence>
<sequence length="534" mass="57439">MKKFSSKIAIWFVPALLLLMGSLASCNPDDEEEQSQLSRMFMPTGTITSTSGESQVRLSWREALNVAGNITYTVEVAADTLFQTPVIYTGTTDTTSIVITDDNIPVRQKFFARIKTNARGNVPESRWLVSNGFTIRGVQIFVNTPVSTQDITDRSVRLRFNSRPGVSKVVVTPAGGTSREVSITQSHLTAGFVIVDGLVAGTNYTAEIFAGNKSFGVTTFQTKEPLSGNIIDLRGIVGRPSVLQDTITQVPTGSTIILKRGQTYTISSTTNLSKSVTITSGTDLTEPNLAAIYLTSNFNVVAGSNIDQIVFRDVNMSSDNATSKYVFNISNASTIGNMVFDNVQASKFRGIVRLQSSPTTITNFTVNNSVIDSIGSYGVINVDVATSQVQNIAIKNSTIFKAERIVTSRNNSTTVLLENLTINEAPTSGAYLVDYSTSSANNVSGGITIRNSILGIGKSGNLTIRGVRANASTLVQVVGTYATSDHVETGNPTPDLTSYNGTSLELWQDPKNGNFRFKDANFAGKATAGDPRWR</sequence>
<dbReference type="Pfam" id="PF17161">
    <property type="entry name" value="DUF5123"/>
    <property type="match status" value="1"/>
</dbReference>
<feature type="chain" id="PRO_5006042915" description="DUF5123 domain-containing protein" evidence="1">
    <location>
        <begin position="25"/>
        <end position="534"/>
    </location>
</feature>
<keyword evidence="1" id="KW-0732">Signal</keyword>
<dbReference type="PROSITE" id="PS51257">
    <property type="entry name" value="PROKAR_LIPOPROTEIN"/>
    <property type="match status" value="1"/>
</dbReference>
<organism evidence="4 5">
    <name type="scientific">Rufibacter tibetensis</name>
    <dbReference type="NCBI Taxonomy" id="512763"/>
    <lineage>
        <taxon>Bacteria</taxon>
        <taxon>Pseudomonadati</taxon>
        <taxon>Bacteroidota</taxon>
        <taxon>Cytophagia</taxon>
        <taxon>Cytophagales</taxon>
        <taxon>Hymenobacteraceae</taxon>
        <taxon>Rufibacter</taxon>
    </lineage>
</organism>
<dbReference type="EMBL" id="CP012643">
    <property type="protein sequence ID" value="ALJ00088.1"/>
    <property type="molecule type" value="Genomic_DNA"/>
</dbReference>
<dbReference type="Proteomes" id="UP000061382">
    <property type="component" value="Chromosome"/>
</dbReference>
<dbReference type="InterPro" id="IPR032530">
    <property type="entry name" value="DUF4957"/>
</dbReference>
<feature type="domain" description="DUF4957" evidence="2">
    <location>
        <begin position="263"/>
        <end position="401"/>
    </location>
</feature>
<reference evidence="4 5" key="1">
    <citation type="submission" date="2015-08" db="EMBL/GenBank/DDBJ databases">
        <title>Complete genome sequence of Rufibacter tibetensis strain 1351t, a radiation-resistant bacterium from tibet plateau.</title>
        <authorList>
            <person name="Dai J."/>
        </authorList>
    </citation>
    <scope>NUCLEOTIDE SEQUENCE [LARGE SCALE GENOMIC DNA]</scope>
    <source>
        <strain evidence="4 5">1351</strain>
    </source>
</reference>